<gene>
    <name evidence="2" type="ORF">T03_14839</name>
    <name evidence="1" type="ORF">T03_8345</name>
</gene>
<sequence length="72" mass="8361">MDCLIILRIEKVRFSLPHENIKYNPNACCSIDVSDFYPESHVLYGIYTKCGFPTSLLQRTLFYSCYMPNSEA</sequence>
<evidence type="ECO:0000313" key="3">
    <source>
        <dbReference type="Proteomes" id="UP000054653"/>
    </source>
</evidence>
<name>A0A0V1BV38_TRIBR</name>
<reference evidence="2 3" key="1">
    <citation type="submission" date="2015-01" db="EMBL/GenBank/DDBJ databases">
        <title>Evolution of Trichinella species and genotypes.</title>
        <authorList>
            <person name="Korhonen P.K."/>
            <person name="Edoardo P."/>
            <person name="Giuseppe L.R."/>
            <person name="Gasser R.B."/>
        </authorList>
    </citation>
    <scope>NUCLEOTIDE SEQUENCE [LARGE SCALE GENOMIC DNA]</scope>
    <source>
        <strain evidence="2">ISS120</strain>
    </source>
</reference>
<dbReference type="EMBL" id="JYDI01001853">
    <property type="protein sequence ID" value="KRY26340.1"/>
    <property type="molecule type" value="Genomic_DNA"/>
</dbReference>
<evidence type="ECO:0000313" key="1">
    <source>
        <dbReference type="EMBL" id="KRY26340.1"/>
    </source>
</evidence>
<keyword evidence="3" id="KW-1185">Reference proteome</keyword>
<accession>A0A0V1BV38</accession>
<organism evidence="2 3">
    <name type="scientific">Trichinella britovi</name>
    <name type="common">Parasitic roundworm</name>
    <dbReference type="NCBI Taxonomy" id="45882"/>
    <lineage>
        <taxon>Eukaryota</taxon>
        <taxon>Metazoa</taxon>
        <taxon>Ecdysozoa</taxon>
        <taxon>Nematoda</taxon>
        <taxon>Enoplea</taxon>
        <taxon>Dorylaimia</taxon>
        <taxon>Trichinellida</taxon>
        <taxon>Trichinellidae</taxon>
        <taxon>Trichinella</taxon>
    </lineage>
</organism>
<dbReference type="Proteomes" id="UP000054653">
    <property type="component" value="Unassembled WGS sequence"/>
</dbReference>
<protein>
    <submittedName>
        <fullName evidence="2">Uncharacterized protein</fullName>
    </submittedName>
</protein>
<comment type="caution">
    <text evidence="2">The sequence shown here is derived from an EMBL/GenBank/DDBJ whole genome shotgun (WGS) entry which is preliminary data.</text>
</comment>
<dbReference type="AlphaFoldDB" id="A0A0V1BV38"/>
<evidence type="ECO:0000313" key="2">
    <source>
        <dbReference type="EMBL" id="KRY40638.1"/>
    </source>
</evidence>
<proteinExistence type="predicted"/>
<dbReference type="EMBL" id="JYDI01001120">
    <property type="protein sequence ID" value="KRY40638.1"/>
    <property type="molecule type" value="Genomic_DNA"/>
</dbReference>